<keyword evidence="3" id="KW-1185">Reference proteome</keyword>
<evidence type="ECO:0000313" key="3">
    <source>
        <dbReference type="Proteomes" id="UP000551758"/>
    </source>
</evidence>
<dbReference type="EMBL" id="JACDTQ010003060">
    <property type="protein sequence ID" value="KAF5914911.1"/>
    <property type="molecule type" value="Genomic_DNA"/>
</dbReference>
<name>A0A7J7EGV6_DICBM</name>
<evidence type="ECO:0000313" key="2">
    <source>
        <dbReference type="EMBL" id="KAF5914911.1"/>
    </source>
</evidence>
<protein>
    <submittedName>
        <fullName evidence="2">Uncharacterized protein</fullName>
    </submittedName>
</protein>
<gene>
    <name evidence="2" type="ORF">HPG69_004313</name>
</gene>
<proteinExistence type="predicted"/>
<evidence type="ECO:0000256" key="1">
    <source>
        <dbReference type="SAM" id="MobiDB-lite"/>
    </source>
</evidence>
<feature type="region of interest" description="Disordered" evidence="1">
    <location>
        <begin position="52"/>
        <end position="73"/>
    </location>
</feature>
<dbReference type="Proteomes" id="UP000551758">
    <property type="component" value="Unassembled WGS sequence"/>
</dbReference>
<reference evidence="2 3" key="1">
    <citation type="journal article" date="2020" name="Mol. Biol. Evol.">
        <title>Interspecific Gene Flow and the Evolution of Specialization in Black and White Rhinoceros.</title>
        <authorList>
            <person name="Moodley Y."/>
            <person name="Westbury M.V."/>
            <person name="Russo I.M."/>
            <person name="Gopalakrishnan S."/>
            <person name="Rakotoarivelo A."/>
            <person name="Olsen R.A."/>
            <person name="Prost S."/>
            <person name="Tunstall T."/>
            <person name="Ryder O.A."/>
            <person name="Dalen L."/>
            <person name="Bruford M.W."/>
        </authorList>
    </citation>
    <scope>NUCLEOTIDE SEQUENCE [LARGE SCALE GENOMIC DNA]</scope>
    <source>
        <strain evidence="2">SBR-YM</strain>
        <tissue evidence="2">Skin</tissue>
    </source>
</reference>
<comment type="caution">
    <text evidence="2">The sequence shown here is derived from an EMBL/GenBank/DDBJ whole genome shotgun (WGS) entry which is preliminary data.</text>
</comment>
<accession>A0A7J7EGV6</accession>
<sequence>MAVPLTSAPAVPRPLTAAILFPQSDLLDVNQIIKDLSSVVSEQGDAIGRYPATCSFPQVSPNSSRRPRQGRLV</sequence>
<feature type="compositionally biased region" description="Polar residues" evidence="1">
    <location>
        <begin position="55"/>
        <end position="64"/>
    </location>
</feature>
<dbReference type="AlphaFoldDB" id="A0A7J7EGV6"/>
<organism evidence="2 3">
    <name type="scientific">Diceros bicornis minor</name>
    <name type="common">South-central black rhinoceros</name>
    <dbReference type="NCBI Taxonomy" id="77932"/>
    <lineage>
        <taxon>Eukaryota</taxon>
        <taxon>Metazoa</taxon>
        <taxon>Chordata</taxon>
        <taxon>Craniata</taxon>
        <taxon>Vertebrata</taxon>
        <taxon>Euteleostomi</taxon>
        <taxon>Mammalia</taxon>
        <taxon>Eutheria</taxon>
        <taxon>Laurasiatheria</taxon>
        <taxon>Perissodactyla</taxon>
        <taxon>Rhinocerotidae</taxon>
        <taxon>Diceros</taxon>
    </lineage>
</organism>